<evidence type="ECO:0000313" key="1">
    <source>
        <dbReference type="EMBL" id="GIX88055.1"/>
    </source>
</evidence>
<accession>A0AAV4NWD3</accession>
<organism evidence="1 2">
    <name type="scientific">Caerostris extrusa</name>
    <name type="common">Bark spider</name>
    <name type="synonym">Caerostris bankana</name>
    <dbReference type="NCBI Taxonomy" id="172846"/>
    <lineage>
        <taxon>Eukaryota</taxon>
        <taxon>Metazoa</taxon>
        <taxon>Ecdysozoa</taxon>
        <taxon>Arthropoda</taxon>
        <taxon>Chelicerata</taxon>
        <taxon>Arachnida</taxon>
        <taxon>Araneae</taxon>
        <taxon>Araneomorphae</taxon>
        <taxon>Entelegynae</taxon>
        <taxon>Araneoidea</taxon>
        <taxon>Araneidae</taxon>
        <taxon>Caerostris</taxon>
    </lineage>
</organism>
<evidence type="ECO:0000313" key="2">
    <source>
        <dbReference type="Proteomes" id="UP001054945"/>
    </source>
</evidence>
<sequence>MNPFPNICGEIINALPFNTTVRDLKGPSKSLVQKPVPRLRESDRITMVARSITERDFWLSCWARMEAETMHQPYIACFL</sequence>
<proteinExistence type="predicted"/>
<reference evidence="1 2" key="1">
    <citation type="submission" date="2021-06" db="EMBL/GenBank/DDBJ databases">
        <title>Caerostris extrusa draft genome.</title>
        <authorList>
            <person name="Kono N."/>
            <person name="Arakawa K."/>
        </authorList>
    </citation>
    <scope>NUCLEOTIDE SEQUENCE [LARGE SCALE GENOMIC DNA]</scope>
</reference>
<dbReference type="EMBL" id="BPLR01003731">
    <property type="protein sequence ID" value="GIX88055.1"/>
    <property type="molecule type" value="Genomic_DNA"/>
</dbReference>
<protein>
    <submittedName>
        <fullName evidence="1">Uncharacterized protein</fullName>
    </submittedName>
</protein>
<dbReference type="AlphaFoldDB" id="A0AAV4NWD3"/>
<dbReference type="Proteomes" id="UP001054945">
    <property type="component" value="Unassembled WGS sequence"/>
</dbReference>
<keyword evidence="2" id="KW-1185">Reference proteome</keyword>
<name>A0AAV4NWD3_CAEEX</name>
<gene>
    <name evidence="1" type="ORF">CEXT_787601</name>
</gene>
<comment type="caution">
    <text evidence="1">The sequence shown here is derived from an EMBL/GenBank/DDBJ whole genome shotgun (WGS) entry which is preliminary data.</text>
</comment>